<sequence length="392" mass="42083">MHYKAGLAGLLLTLLLAGCGGINNSRSGAEAINQRQATVQGSAVIGDAGVEQARQAAINDAIANASLQLKRSGADALLASDIKVVDEWQEGNTYHVQALAVLTEQGACHAPYRKKIVATGFPVMNADQISGNESQDLFSGIPREISNRLMESGDFVARNLTSSALYHNRPDLAPEIMVNGIVSNSAILDVARRQNAQLVLSGVIRDFKVESTEYVRGSGVLAELKSVMRDYIARRSIGIDVFVHDGFTGALLFQHRYTDSILGDVSLPSGYTVGSERFDSTSAGHKITQIIAMASDDIKDLFGCYPFAARVSRVENNRIYIAAGAQDKIKVGDRFKVYSVDTYASSVGMGFTDPVGIMVLTDVGPSMAAGNLEGGDQYRVRPGDWVRSVEMP</sequence>
<reference evidence="3" key="3">
    <citation type="submission" date="2011-05" db="EMBL/GenBank/DDBJ databases">
        <title>Complete sequence of Methylomonas methanica MC09.</title>
        <authorList>
            <consortium name="US DOE Joint Genome Institute"/>
            <person name="Lucas S."/>
            <person name="Han J."/>
            <person name="Lapidus A."/>
            <person name="Cheng J.-F."/>
            <person name="Goodwin L."/>
            <person name="Pitluck S."/>
            <person name="Peters L."/>
            <person name="Mikhailova N."/>
            <person name="Teshima H."/>
            <person name="Han C."/>
            <person name="Tapia R."/>
            <person name="Land M."/>
            <person name="Hauser L."/>
            <person name="Kyrpides N."/>
            <person name="Ivanova N."/>
            <person name="Pagani I."/>
            <person name="Stein L."/>
            <person name="Woyke T."/>
        </authorList>
    </citation>
    <scope>NUCLEOTIDE SEQUENCE [LARGE SCALE GENOMIC DNA]</scope>
    <source>
        <strain evidence="3">MC09</strain>
    </source>
</reference>
<accession>G0A0V0</accession>
<evidence type="ECO:0000313" key="3">
    <source>
        <dbReference type="Proteomes" id="UP000008888"/>
    </source>
</evidence>
<dbReference type="Proteomes" id="UP000008888">
    <property type="component" value="Chromosome"/>
</dbReference>
<reference key="2">
    <citation type="submission" date="2011-05" db="EMBL/GenBank/DDBJ databases">
        <title>Complete genome sequence of the aerobic marine methanotroph Methylomonas methanica MC09.</title>
        <authorList>
            <person name="Boden R."/>
            <person name="Cunliffe M."/>
            <person name="Scanlan J."/>
            <person name="Moussard H."/>
            <person name="Kits K.D."/>
            <person name="Klotz M."/>
            <person name="Jetten M."/>
            <person name="Vuilleumier S."/>
            <person name="Han J."/>
            <person name="Peters L."/>
            <person name="Mikhailova N."/>
            <person name="Teshima H."/>
            <person name="Tapia R."/>
            <person name="Kyrpides N."/>
            <person name="Ivanova N."/>
            <person name="Pagani I."/>
            <person name="Cheng J.-F."/>
            <person name="Goodwin L."/>
            <person name="Han C."/>
            <person name="Hauser L."/>
            <person name="Land M."/>
            <person name="Lapidus A."/>
            <person name="Lucas S."/>
            <person name="Pitluck S."/>
            <person name="Woyke T."/>
            <person name="Stein L.Y."/>
            <person name="Murrell C."/>
        </authorList>
    </citation>
    <scope>NUCLEOTIDE SEQUENCE</scope>
    <source>
        <strain>MC09</strain>
    </source>
</reference>
<dbReference type="RefSeq" id="WP_013818288.1">
    <property type="nucleotide sequence ID" value="NC_015572.1"/>
</dbReference>
<protein>
    <recommendedName>
        <fullName evidence="1">Flagellar assembly protein T middle domain-containing protein</fullName>
    </recommendedName>
</protein>
<keyword evidence="3" id="KW-1185">Reference proteome</keyword>
<dbReference type="Gene3D" id="3.40.50.10610">
    <property type="entry name" value="ABC-type transport auxiliary lipoprotein component"/>
    <property type="match status" value="1"/>
</dbReference>
<dbReference type="OrthoDB" id="8778507at2"/>
<organism evidence="2 3">
    <name type="scientific">Methylomonas methanica (strain DSM 25384 / MC09)</name>
    <dbReference type="NCBI Taxonomy" id="857087"/>
    <lineage>
        <taxon>Bacteria</taxon>
        <taxon>Pseudomonadati</taxon>
        <taxon>Pseudomonadota</taxon>
        <taxon>Gammaproteobacteria</taxon>
        <taxon>Methylococcales</taxon>
        <taxon>Methylococcaceae</taxon>
        <taxon>Methylomonas</taxon>
    </lineage>
</organism>
<dbReference type="STRING" id="857087.Metme_1616"/>
<dbReference type="KEGG" id="mmt:Metme_1616"/>
<gene>
    <name evidence="2" type="ordered locus">Metme_1616</name>
</gene>
<proteinExistence type="predicted"/>
<dbReference type="AlphaFoldDB" id="G0A0V0"/>
<dbReference type="HOGENOM" id="CLU_057852_2_0_6"/>
<dbReference type="Pfam" id="PF16539">
    <property type="entry name" value="FlgT_M"/>
    <property type="match status" value="1"/>
</dbReference>
<dbReference type="InterPro" id="IPR032386">
    <property type="entry name" value="FlgT_M"/>
</dbReference>
<dbReference type="PROSITE" id="PS51257">
    <property type="entry name" value="PROKAR_LIPOPROTEIN"/>
    <property type="match status" value="1"/>
</dbReference>
<evidence type="ECO:0000259" key="1">
    <source>
        <dbReference type="Pfam" id="PF16539"/>
    </source>
</evidence>
<evidence type="ECO:0000313" key="2">
    <source>
        <dbReference type="EMBL" id="AEG00035.1"/>
    </source>
</evidence>
<dbReference type="eggNOG" id="ENOG502ZAC4">
    <property type="taxonomic scope" value="Bacteria"/>
</dbReference>
<feature type="domain" description="Flagellar assembly protein T middle" evidence="1">
    <location>
        <begin position="107"/>
        <end position="271"/>
    </location>
</feature>
<name>G0A0V0_METMM</name>
<reference evidence="2 3" key="1">
    <citation type="journal article" date="2011" name="J. Bacteriol.">
        <title>Complete Genome Sequence of the Aerobic Marine Methanotroph Methylomonas methanica MC09.</title>
        <authorList>
            <person name="Boden R."/>
            <person name="Cunliffe M."/>
            <person name="Scanlan J."/>
            <person name="Moussard H."/>
            <person name="Kits K.D."/>
            <person name="Klotz M.G."/>
            <person name="Jetten M.S."/>
            <person name="Vuilleumier S."/>
            <person name="Han J."/>
            <person name="Peters L."/>
            <person name="Mikhailova N."/>
            <person name="Teshima H."/>
            <person name="Tapia R."/>
            <person name="Kyrpides N."/>
            <person name="Ivanova N."/>
            <person name="Pagani I."/>
            <person name="Cheng J.F."/>
            <person name="Goodwin L."/>
            <person name="Han C."/>
            <person name="Hauser L."/>
            <person name="Land M.L."/>
            <person name="Lapidus A."/>
            <person name="Lucas S."/>
            <person name="Pitluck S."/>
            <person name="Woyke T."/>
            <person name="Stein L."/>
            <person name="Murrell J.C."/>
        </authorList>
    </citation>
    <scope>NUCLEOTIDE SEQUENCE [LARGE SCALE GENOMIC DNA]</scope>
    <source>
        <strain evidence="2 3">MC09</strain>
    </source>
</reference>
<dbReference type="EMBL" id="CP002738">
    <property type="protein sequence ID" value="AEG00035.1"/>
    <property type="molecule type" value="Genomic_DNA"/>
</dbReference>